<evidence type="ECO:0000313" key="1">
    <source>
        <dbReference type="EMBL" id="KAH6898406.1"/>
    </source>
</evidence>
<sequence>MCKLIYFEHKVCKHVWAIVAEPCEPFMGFSTCPHFGDGSAKETPKYLRTQSRPCPRCDLRGMYDRNQMRMVESMGWGIKWGVGPGSEDFGCELRFPGMGCVIL</sequence>
<keyword evidence="2" id="KW-1185">Reference proteome</keyword>
<protein>
    <submittedName>
        <fullName evidence="1">Uncharacterized protein</fullName>
    </submittedName>
</protein>
<dbReference type="OrthoDB" id="406152at2759"/>
<gene>
    <name evidence="1" type="ORF">B0T10DRAFT_107547</name>
</gene>
<accession>A0A9P8WG05</accession>
<evidence type="ECO:0000313" key="2">
    <source>
        <dbReference type="Proteomes" id="UP000777438"/>
    </source>
</evidence>
<dbReference type="EMBL" id="JAGPYM010000002">
    <property type="protein sequence ID" value="KAH6898406.1"/>
    <property type="molecule type" value="Genomic_DNA"/>
</dbReference>
<name>A0A9P8WG05_9HYPO</name>
<organism evidence="1 2">
    <name type="scientific">Thelonectria olida</name>
    <dbReference type="NCBI Taxonomy" id="1576542"/>
    <lineage>
        <taxon>Eukaryota</taxon>
        <taxon>Fungi</taxon>
        <taxon>Dikarya</taxon>
        <taxon>Ascomycota</taxon>
        <taxon>Pezizomycotina</taxon>
        <taxon>Sordariomycetes</taxon>
        <taxon>Hypocreomycetidae</taxon>
        <taxon>Hypocreales</taxon>
        <taxon>Nectriaceae</taxon>
        <taxon>Thelonectria</taxon>
    </lineage>
</organism>
<reference evidence="1 2" key="1">
    <citation type="journal article" date="2021" name="Nat. Commun.">
        <title>Genetic determinants of endophytism in the Arabidopsis root mycobiome.</title>
        <authorList>
            <person name="Mesny F."/>
            <person name="Miyauchi S."/>
            <person name="Thiergart T."/>
            <person name="Pickel B."/>
            <person name="Atanasova L."/>
            <person name="Karlsson M."/>
            <person name="Huettel B."/>
            <person name="Barry K.W."/>
            <person name="Haridas S."/>
            <person name="Chen C."/>
            <person name="Bauer D."/>
            <person name="Andreopoulos W."/>
            <person name="Pangilinan J."/>
            <person name="LaButti K."/>
            <person name="Riley R."/>
            <person name="Lipzen A."/>
            <person name="Clum A."/>
            <person name="Drula E."/>
            <person name="Henrissat B."/>
            <person name="Kohler A."/>
            <person name="Grigoriev I.V."/>
            <person name="Martin F.M."/>
            <person name="Hacquard S."/>
        </authorList>
    </citation>
    <scope>NUCLEOTIDE SEQUENCE [LARGE SCALE GENOMIC DNA]</scope>
    <source>
        <strain evidence="1 2">MPI-CAGE-CH-0241</strain>
    </source>
</reference>
<dbReference type="Proteomes" id="UP000777438">
    <property type="component" value="Unassembled WGS sequence"/>
</dbReference>
<comment type="caution">
    <text evidence="1">The sequence shown here is derived from an EMBL/GenBank/DDBJ whole genome shotgun (WGS) entry which is preliminary data.</text>
</comment>
<proteinExistence type="predicted"/>
<dbReference type="AlphaFoldDB" id="A0A9P8WG05"/>